<feature type="compositionally biased region" description="Basic and acidic residues" evidence="1">
    <location>
        <begin position="29"/>
        <end position="39"/>
    </location>
</feature>
<accession>A0A422Q8F4</accession>
<evidence type="ECO:0000256" key="1">
    <source>
        <dbReference type="SAM" id="MobiDB-lite"/>
    </source>
</evidence>
<feature type="compositionally biased region" description="Basic residues" evidence="1">
    <location>
        <begin position="104"/>
        <end position="113"/>
    </location>
</feature>
<organism evidence="2 3">
    <name type="scientific">Trypanosoma conorhini</name>
    <dbReference type="NCBI Taxonomy" id="83891"/>
    <lineage>
        <taxon>Eukaryota</taxon>
        <taxon>Discoba</taxon>
        <taxon>Euglenozoa</taxon>
        <taxon>Kinetoplastea</taxon>
        <taxon>Metakinetoplastina</taxon>
        <taxon>Trypanosomatida</taxon>
        <taxon>Trypanosomatidae</taxon>
        <taxon>Trypanosoma</taxon>
    </lineage>
</organism>
<dbReference type="AlphaFoldDB" id="A0A422Q8F4"/>
<gene>
    <name evidence="2" type="ORF">Tco025E_01474</name>
</gene>
<comment type="caution">
    <text evidence="2">The sequence shown here is derived from an EMBL/GenBank/DDBJ whole genome shotgun (WGS) entry which is preliminary data.</text>
</comment>
<feature type="compositionally biased region" description="Basic and acidic residues" evidence="1">
    <location>
        <begin position="1"/>
        <end position="19"/>
    </location>
</feature>
<dbReference type="OrthoDB" id="10397949at2759"/>
<dbReference type="EMBL" id="MKKU01000050">
    <property type="protein sequence ID" value="RNF26258.1"/>
    <property type="molecule type" value="Genomic_DNA"/>
</dbReference>
<evidence type="ECO:0000313" key="2">
    <source>
        <dbReference type="EMBL" id="RNF26258.1"/>
    </source>
</evidence>
<proteinExistence type="predicted"/>
<protein>
    <submittedName>
        <fullName evidence="2">Uncharacterized protein</fullName>
    </submittedName>
</protein>
<dbReference type="Proteomes" id="UP000284403">
    <property type="component" value="Unassembled WGS sequence"/>
</dbReference>
<sequence>MDVAATEREVPHGGEDAQRARRVMFADEAEPHGPQRDTRPSNGGESGRRRRRQRHQQEQQQQDQQEQEQQQQQQKQPSGAVADDHPPAEEAEATGHDANQPRGRGGRNRHWQRGRGGPAKVATVIAEALGLEEGSEESPKQRLDDYALLLSANENAARLQLEVMQLKEQEAMYKAHRALRERHLQRDGNPGGAPGQREATADA</sequence>
<keyword evidence="3" id="KW-1185">Reference proteome</keyword>
<name>A0A422Q8F4_9TRYP</name>
<feature type="compositionally biased region" description="Low complexity" evidence="1">
    <location>
        <begin position="58"/>
        <end position="76"/>
    </location>
</feature>
<dbReference type="RefSeq" id="XP_029231464.1">
    <property type="nucleotide sequence ID" value="XM_029368412.1"/>
</dbReference>
<dbReference type="GeneID" id="40315085"/>
<reference evidence="2 3" key="1">
    <citation type="journal article" date="2018" name="BMC Genomics">
        <title>Genomic comparison of Trypanosoma conorhini and Trypanosoma rangeli to Trypanosoma cruzi strains of high and low virulence.</title>
        <authorList>
            <person name="Bradwell K.R."/>
            <person name="Koparde V.N."/>
            <person name="Matveyev A.V."/>
            <person name="Serrano M.G."/>
            <person name="Alves J.M."/>
            <person name="Parikh H."/>
            <person name="Huang B."/>
            <person name="Lee V."/>
            <person name="Espinosa-Alvarez O."/>
            <person name="Ortiz P.A."/>
            <person name="Costa-Martins A.G."/>
            <person name="Teixeira M.M."/>
            <person name="Buck G.A."/>
        </authorList>
    </citation>
    <scope>NUCLEOTIDE SEQUENCE [LARGE SCALE GENOMIC DNA]</scope>
    <source>
        <strain evidence="2 3">025E</strain>
    </source>
</reference>
<feature type="region of interest" description="Disordered" evidence="1">
    <location>
        <begin position="1"/>
        <end position="119"/>
    </location>
</feature>
<feature type="region of interest" description="Disordered" evidence="1">
    <location>
        <begin position="182"/>
        <end position="203"/>
    </location>
</feature>
<feature type="non-terminal residue" evidence="2">
    <location>
        <position position="203"/>
    </location>
</feature>
<evidence type="ECO:0000313" key="3">
    <source>
        <dbReference type="Proteomes" id="UP000284403"/>
    </source>
</evidence>